<keyword evidence="2" id="KW-1185">Reference proteome</keyword>
<accession>G7E2T7</accession>
<dbReference type="HOGENOM" id="CLU_3111998_0_0_1"/>
<dbReference type="EMBL" id="BABT02000117">
    <property type="protein sequence ID" value="GAA97281.1"/>
    <property type="molecule type" value="Genomic_DNA"/>
</dbReference>
<dbReference type="Proteomes" id="UP000009131">
    <property type="component" value="Unassembled WGS sequence"/>
</dbReference>
<name>G7E2T7_MIXOS</name>
<gene>
    <name evidence="1" type="primary">Mo03959</name>
    <name evidence="1" type="ORF">E5Q_03959</name>
</gene>
<proteinExistence type="predicted"/>
<dbReference type="AlphaFoldDB" id="G7E2T7"/>
<evidence type="ECO:0000313" key="1">
    <source>
        <dbReference type="EMBL" id="GAA97281.1"/>
    </source>
</evidence>
<protein>
    <submittedName>
        <fullName evidence="1">Uncharacterized protein</fullName>
    </submittedName>
</protein>
<sequence>MTKSIARAIITSAVFSDLPDESLSEQSSSPLAFRANSSIARGGEDATISNADA</sequence>
<organism evidence="1 2">
    <name type="scientific">Mixia osmundae (strain CBS 9802 / IAM 14324 / JCM 22182 / KY 12970)</name>
    <dbReference type="NCBI Taxonomy" id="764103"/>
    <lineage>
        <taxon>Eukaryota</taxon>
        <taxon>Fungi</taxon>
        <taxon>Dikarya</taxon>
        <taxon>Basidiomycota</taxon>
        <taxon>Pucciniomycotina</taxon>
        <taxon>Mixiomycetes</taxon>
        <taxon>Mixiales</taxon>
        <taxon>Mixiaceae</taxon>
        <taxon>Mixia</taxon>
    </lineage>
</organism>
<reference evidence="1 2" key="1">
    <citation type="journal article" date="2011" name="J. Gen. Appl. Microbiol.">
        <title>Draft genome sequencing of the enigmatic basidiomycete Mixia osmundae.</title>
        <authorList>
            <person name="Nishida H."/>
            <person name="Nagatsuka Y."/>
            <person name="Sugiyama J."/>
        </authorList>
    </citation>
    <scope>NUCLEOTIDE SEQUENCE [LARGE SCALE GENOMIC DNA]</scope>
    <source>
        <strain evidence="2">CBS 9802 / IAM 14324 / JCM 22182 / KY 12970</strain>
    </source>
</reference>
<evidence type="ECO:0000313" key="2">
    <source>
        <dbReference type="Proteomes" id="UP000009131"/>
    </source>
</evidence>
<comment type="caution">
    <text evidence="1">The sequence shown here is derived from an EMBL/GenBank/DDBJ whole genome shotgun (WGS) entry which is preliminary data.</text>
</comment>
<reference evidence="1 2" key="2">
    <citation type="journal article" date="2012" name="Open Biol.">
        <title>Characteristics of nucleosomes and linker DNA regions on the genome of the basidiomycete Mixia osmundae revealed by mono- and dinucleosome mapping.</title>
        <authorList>
            <person name="Nishida H."/>
            <person name="Kondo S."/>
            <person name="Matsumoto T."/>
            <person name="Suzuki Y."/>
            <person name="Yoshikawa H."/>
            <person name="Taylor T.D."/>
            <person name="Sugiyama J."/>
        </authorList>
    </citation>
    <scope>NUCLEOTIDE SEQUENCE [LARGE SCALE GENOMIC DNA]</scope>
    <source>
        <strain evidence="2">CBS 9802 / IAM 14324 / JCM 22182 / KY 12970</strain>
    </source>
</reference>
<dbReference type="InParanoid" id="G7E2T7"/>